<evidence type="ECO:0000313" key="4">
    <source>
        <dbReference type="Proteomes" id="UP001320876"/>
    </source>
</evidence>
<dbReference type="PROSITE" id="PS51898">
    <property type="entry name" value="TYR_RECOMBINASE"/>
    <property type="match status" value="1"/>
</dbReference>
<dbReference type="InterPro" id="IPR011010">
    <property type="entry name" value="DNA_brk_join_enz"/>
</dbReference>
<dbReference type="Pfam" id="PF00589">
    <property type="entry name" value="Phage_integrase"/>
    <property type="match status" value="1"/>
</dbReference>
<dbReference type="SUPFAM" id="SSF56349">
    <property type="entry name" value="DNA breaking-rejoining enzymes"/>
    <property type="match status" value="1"/>
</dbReference>
<keyword evidence="1" id="KW-0233">DNA recombination</keyword>
<evidence type="ECO:0000256" key="1">
    <source>
        <dbReference type="ARBA" id="ARBA00023172"/>
    </source>
</evidence>
<proteinExistence type="predicted"/>
<organism evidence="3 4">
    <name type="scientific">Luteolibacter arcticus</name>
    <dbReference type="NCBI Taxonomy" id="1581411"/>
    <lineage>
        <taxon>Bacteria</taxon>
        <taxon>Pseudomonadati</taxon>
        <taxon>Verrucomicrobiota</taxon>
        <taxon>Verrucomicrobiia</taxon>
        <taxon>Verrucomicrobiales</taxon>
        <taxon>Verrucomicrobiaceae</taxon>
        <taxon>Luteolibacter</taxon>
    </lineage>
</organism>
<accession>A0ABT3GQD6</accession>
<dbReference type="Proteomes" id="UP001320876">
    <property type="component" value="Unassembled WGS sequence"/>
</dbReference>
<evidence type="ECO:0000313" key="3">
    <source>
        <dbReference type="EMBL" id="MCW1925738.1"/>
    </source>
</evidence>
<dbReference type="InterPro" id="IPR002104">
    <property type="entry name" value="Integrase_catalytic"/>
</dbReference>
<dbReference type="PANTHER" id="PTHR30349:SF64">
    <property type="entry name" value="PROPHAGE INTEGRASE INTD-RELATED"/>
    <property type="match status" value="1"/>
</dbReference>
<comment type="caution">
    <text evidence="3">The sequence shown here is derived from an EMBL/GenBank/DDBJ whole genome shotgun (WGS) entry which is preliminary data.</text>
</comment>
<dbReference type="RefSeq" id="WP_264489845.1">
    <property type="nucleotide sequence ID" value="NZ_JAPDDT010000016.1"/>
</dbReference>
<dbReference type="PANTHER" id="PTHR30349">
    <property type="entry name" value="PHAGE INTEGRASE-RELATED"/>
    <property type="match status" value="1"/>
</dbReference>
<feature type="domain" description="Tyr recombinase" evidence="2">
    <location>
        <begin position="83"/>
        <end position="257"/>
    </location>
</feature>
<dbReference type="InterPro" id="IPR050090">
    <property type="entry name" value="Tyrosine_recombinase_XerCD"/>
</dbReference>
<name>A0ABT3GQD6_9BACT</name>
<gene>
    <name evidence="3" type="ORF">OKA05_24485</name>
</gene>
<dbReference type="Gene3D" id="1.10.443.10">
    <property type="entry name" value="Intergrase catalytic core"/>
    <property type="match status" value="1"/>
</dbReference>
<evidence type="ECO:0000259" key="2">
    <source>
        <dbReference type="PROSITE" id="PS51898"/>
    </source>
</evidence>
<dbReference type="InterPro" id="IPR013762">
    <property type="entry name" value="Integrase-like_cat_sf"/>
</dbReference>
<reference evidence="3 4" key="1">
    <citation type="submission" date="2022-10" db="EMBL/GenBank/DDBJ databases">
        <title>Luteolibacter arcticus strain CCTCC AB 2014275, whole genome shotgun sequencing project.</title>
        <authorList>
            <person name="Zhao G."/>
            <person name="Shen L."/>
        </authorList>
    </citation>
    <scope>NUCLEOTIDE SEQUENCE [LARGE SCALE GENOMIC DNA]</scope>
    <source>
        <strain evidence="3 4">CCTCC AB 2014275</strain>
    </source>
</reference>
<protein>
    <submittedName>
        <fullName evidence="3">Tyrosine-type recombinase/integrase</fullName>
    </submittedName>
</protein>
<sequence>MRTLLDFRNWRKALPDGFMAMNVCDITPDSIASALDETTSGKTRWKNGLGYVRTVLGDCVKTGTLDENPAKRVHVERRPDHAGDVSIYTPEELRRLMDACRDYPSGLDKACAGCAPVFALMAFAGVRPDEAAKIRWEDISLELLNIRIGPSVAKKARRRNIRINPTLKAWMEETPEPKRSGKVAPARWIQKATRVRREAGINGSEKQDALRHSFGSYTLAVENDLDALKSDMGHEHVRVYFDFYHKSVPKREALPYWQVLPPLKS</sequence>
<dbReference type="EMBL" id="JAPDDT010000016">
    <property type="protein sequence ID" value="MCW1925738.1"/>
    <property type="molecule type" value="Genomic_DNA"/>
</dbReference>
<keyword evidence="4" id="KW-1185">Reference proteome</keyword>